<accession>A8EY56</accession>
<dbReference type="STRING" id="293613.A1E_01720"/>
<dbReference type="AlphaFoldDB" id="A8EY56"/>
<evidence type="ECO:0000313" key="2">
    <source>
        <dbReference type="Proteomes" id="UP000007056"/>
    </source>
</evidence>
<organism evidence="1 2">
    <name type="scientific">Rickettsia canadensis (strain McKiel)</name>
    <dbReference type="NCBI Taxonomy" id="293613"/>
    <lineage>
        <taxon>Bacteria</taxon>
        <taxon>Pseudomonadati</taxon>
        <taxon>Pseudomonadota</taxon>
        <taxon>Alphaproteobacteria</taxon>
        <taxon>Rickettsiales</taxon>
        <taxon>Rickettsiaceae</taxon>
        <taxon>Rickettsieae</taxon>
        <taxon>Rickettsia</taxon>
        <taxon>belli group</taxon>
    </lineage>
</organism>
<sequence>MNKGNTSIVKSADISKKDYYISSTDFKGHIAN</sequence>
<dbReference type="KEGG" id="rcm:A1E_01720"/>
<dbReference type="Proteomes" id="UP000007056">
    <property type="component" value="Chromosome"/>
</dbReference>
<name>A8EY56_RICCK</name>
<protein>
    <submittedName>
        <fullName evidence="1">Uncharacterized protein</fullName>
    </submittedName>
</protein>
<evidence type="ECO:0000313" key="1">
    <source>
        <dbReference type="EMBL" id="ABV73289.1"/>
    </source>
</evidence>
<proteinExistence type="predicted"/>
<reference evidence="2" key="1">
    <citation type="submission" date="2007-09" db="EMBL/GenBank/DDBJ databases">
        <title>Complete genome sequence of Rickettsia canadensis.</title>
        <authorList>
            <person name="Madan A."/>
            <person name="Fahey J."/>
            <person name="Helton E."/>
            <person name="Ketteman M."/>
            <person name="Madan A."/>
            <person name="Rodrigues S."/>
            <person name="Sanchez A."/>
            <person name="Whiting M."/>
            <person name="Dasch G."/>
            <person name="Eremeeva M."/>
        </authorList>
    </citation>
    <scope>NUCLEOTIDE SEQUENCE [LARGE SCALE GENOMIC DNA]</scope>
    <source>
        <strain evidence="2">McKiel</strain>
    </source>
</reference>
<gene>
    <name evidence="1" type="ordered locus">A1E_01720</name>
</gene>
<dbReference type="EMBL" id="CP000409">
    <property type="protein sequence ID" value="ABV73289.1"/>
    <property type="molecule type" value="Genomic_DNA"/>
</dbReference>
<dbReference type="HOGENOM" id="CLU_3391085_0_0_5"/>